<dbReference type="Pfam" id="PF00078">
    <property type="entry name" value="RVT_1"/>
    <property type="match status" value="1"/>
</dbReference>
<dbReference type="Gene3D" id="3.30.70.270">
    <property type="match status" value="1"/>
</dbReference>
<gene>
    <name evidence="2" type="ORF">CR513_36683</name>
</gene>
<dbReference type="CDD" id="cd01647">
    <property type="entry name" value="RT_LTR"/>
    <property type="match status" value="1"/>
</dbReference>
<dbReference type="Gene3D" id="3.10.10.10">
    <property type="entry name" value="HIV Type 1 Reverse Transcriptase, subunit A, domain 1"/>
    <property type="match status" value="1"/>
</dbReference>
<dbReference type="InterPro" id="IPR043128">
    <property type="entry name" value="Rev_trsase/Diguanyl_cyclase"/>
</dbReference>
<evidence type="ECO:0000313" key="2">
    <source>
        <dbReference type="EMBL" id="RDX82513.1"/>
    </source>
</evidence>
<dbReference type="SUPFAM" id="SSF56672">
    <property type="entry name" value="DNA/RNA polymerases"/>
    <property type="match status" value="1"/>
</dbReference>
<dbReference type="Proteomes" id="UP000257109">
    <property type="component" value="Unassembled WGS sequence"/>
</dbReference>
<reference evidence="2" key="1">
    <citation type="submission" date="2018-05" db="EMBL/GenBank/DDBJ databases">
        <title>Draft genome of Mucuna pruriens seed.</title>
        <authorList>
            <person name="Nnadi N.E."/>
            <person name="Vos R."/>
            <person name="Hasami M.H."/>
            <person name="Devisetty U.K."/>
            <person name="Aguiy J.C."/>
        </authorList>
    </citation>
    <scope>NUCLEOTIDE SEQUENCE [LARGE SCALE GENOMIC DNA]</scope>
    <source>
        <strain evidence="2">JCA_2017</strain>
    </source>
</reference>
<protein>
    <recommendedName>
        <fullName evidence="1">Reverse transcriptase domain-containing protein</fullName>
    </recommendedName>
</protein>
<dbReference type="InterPro" id="IPR053134">
    <property type="entry name" value="RNA-dir_DNA_polymerase"/>
</dbReference>
<dbReference type="InterPro" id="IPR000477">
    <property type="entry name" value="RT_dom"/>
</dbReference>
<proteinExistence type="predicted"/>
<feature type="domain" description="Reverse transcriptase" evidence="1">
    <location>
        <begin position="2"/>
        <end position="150"/>
    </location>
</feature>
<dbReference type="AlphaFoldDB" id="A0A371FWT6"/>
<accession>A0A371FWT6</accession>
<evidence type="ECO:0000313" key="3">
    <source>
        <dbReference type="Proteomes" id="UP000257109"/>
    </source>
</evidence>
<dbReference type="OrthoDB" id="542221at2759"/>
<dbReference type="InterPro" id="IPR043502">
    <property type="entry name" value="DNA/RNA_pol_sf"/>
</dbReference>
<comment type="caution">
    <text evidence="2">The sequence shown here is derived from an EMBL/GenBank/DDBJ whole genome shotgun (WGS) entry which is preliminary data.</text>
</comment>
<sequence length="152" mass="17450">MVKKANGKWQICTDYTDLNKVCPKDPYLLPNIDRLVDKASGFALLSFVDAYSKYNQIRVHPQDEAKTAFITDSGAFYYKVMSFGLKKVGVTYQRLMDKIFKEIIGTDMEVYVDDMVVKSTTTSEHCSTLERVFKILRKHQLKLNPEKCSFGV</sequence>
<dbReference type="EMBL" id="QJKJ01007621">
    <property type="protein sequence ID" value="RDX82513.1"/>
    <property type="molecule type" value="Genomic_DNA"/>
</dbReference>
<name>A0A371FWT6_MUCPR</name>
<keyword evidence="3" id="KW-1185">Reference proteome</keyword>
<dbReference type="PANTHER" id="PTHR24559:SF444">
    <property type="entry name" value="REVERSE TRANSCRIPTASE DOMAIN-CONTAINING PROTEIN"/>
    <property type="match status" value="1"/>
</dbReference>
<organism evidence="2 3">
    <name type="scientific">Mucuna pruriens</name>
    <name type="common">Velvet bean</name>
    <name type="synonym">Dolichos pruriens</name>
    <dbReference type="NCBI Taxonomy" id="157652"/>
    <lineage>
        <taxon>Eukaryota</taxon>
        <taxon>Viridiplantae</taxon>
        <taxon>Streptophyta</taxon>
        <taxon>Embryophyta</taxon>
        <taxon>Tracheophyta</taxon>
        <taxon>Spermatophyta</taxon>
        <taxon>Magnoliopsida</taxon>
        <taxon>eudicotyledons</taxon>
        <taxon>Gunneridae</taxon>
        <taxon>Pentapetalae</taxon>
        <taxon>rosids</taxon>
        <taxon>fabids</taxon>
        <taxon>Fabales</taxon>
        <taxon>Fabaceae</taxon>
        <taxon>Papilionoideae</taxon>
        <taxon>50 kb inversion clade</taxon>
        <taxon>NPAAA clade</taxon>
        <taxon>indigoferoid/millettioid clade</taxon>
        <taxon>Phaseoleae</taxon>
        <taxon>Mucuna</taxon>
    </lineage>
</organism>
<dbReference type="PANTHER" id="PTHR24559">
    <property type="entry name" value="TRANSPOSON TY3-I GAG-POL POLYPROTEIN"/>
    <property type="match status" value="1"/>
</dbReference>
<feature type="non-terminal residue" evidence="2">
    <location>
        <position position="1"/>
    </location>
</feature>
<evidence type="ECO:0000259" key="1">
    <source>
        <dbReference type="Pfam" id="PF00078"/>
    </source>
</evidence>